<reference evidence="1" key="1">
    <citation type="submission" date="2021-01" db="EMBL/GenBank/DDBJ databases">
        <title>Complete genome sequence of Clostridiales bacterium R-7.</title>
        <authorList>
            <person name="Mahoney-Kurpe S.C."/>
            <person name="Palevich N."/>
            <person name="Koike S."/>
            <person name="Moon C.D."/>
            <person name="Attwood G.T."/>
        </authorList>
    </citation>
    <scope>NUCLEOTIDE SEQUENCE</scope>
    <source>
        <strain evidence="1">R-7</strain>
    </source>
</reference>
<accession>A0AC61N0K9</accession>
<organism evidence="1 2">
    <name type="scientific">Aristaeella hokkaidonensis</name>
    <dbReference type="NCBI Taxonomy" id="3046382"/>
    <lineage>
        <taxon>Bacteria</taxon>
        <taxon>Bacillati</taxon>
        <taxon>Bacillota</taxon>
        <taxon>Clostridia</taxon>
        <taxon>Eubacteriales</taxon>
        <taxon>Aristaeellaceae</taxon>
        <taxon>Aristaeella</taxon>
    </lineage>
</organism>
<name>A0AC61N0K9_9FIRM</name>
<evidence type="ECO:0000313" key="2">
    <source>
        <dbReference type="Proteomes" id="UP000682782"/>
    </source>
</evidence>
<proteinExistence type="predicted"/>
<dbReference type="Proteomes" id="UP000682782">
    <property type="component" value="Chromosome"/>
</dbReference>
<protein>
    <submittedName>
        <fullName evidence="1">Uncharacterized protein</fullName>
    </submittedName>
</protein>
<keyword evidence="2" id="KW-1185">Reference proteome</keyword>
<sequence length="67" mass="7976">MVISFNYTGTYRKYYDPEGKAKYCYIHGKTQNSICYLVLFLVLFYNNLTRFRNSTGVHPFSFRNSRA</sequence>
<evidence type="ECO:0000313" key="1">
    <source>
        <dbReference type="EMBL" id="QUC66344.1"/>
    </source>
</evidence>
<dbReference type="EMBL" id="CP068393">
    <property type="protein sequence ID" value="QUC66344.1"/>
    <property type="molecule type" value="Genomic_DNA"/>
</dbReference>
<gene>
    <name evidence="1" type="ORF">JYE49_10795</name>
</gene>